<reference evidence="2 3" key="1">
    <citation type="journal article" date="2019" name="Nat. Ecol. Evol.">
        <title>Megaphylogeny resolves global patterns of mushroom evolution.</title>
        <authorList>
            <person name="Varga T."/>
            <person name="Krizsan K."/>
            <person name="Foldi C."/>
            <person name="Dima B."/>
            <person name="Sanchez-Garcia M."/>
            <person name="Sanchez-Ramirez S."/>
            <person name="Szollosi G.J."/>
            <person name="Szarkandi J.G."/>
            <person name="Papp V."/>
            <person name="Albert L."/>
            <person name="Andreopoulos W."/>
            <person name="Angelini C."/>
            <person name="Antonin V."/>
            <person name="Barry K.W."/>
            <person name="Bougher N.L."/>
            <person name="Buchanan P."/>
            <person name="Buyck B."/>
            <person name="Bense V."/>
            <person name="Catcheside P."/>
            <person name="Chovatia M."/>
            <person name="Cooper J."/>
            <person name="Damon W."/>
            <person name="Desjardin D."/>
            <person name="Finy P."/>
            <person name="Geml J."/>
            <person name="Haridas S."/>
            <person name="Hughes K."/>
            <person name="Justo A."/>
            <person name="Karasinski D."/>
            <person name="Kautmanova I."/>
            <person name="Kiss B."/>
            <person name="Kocsube S."/>
            <person name="Kotiranta H."/>
            <person name="LaButti K.M."/>
            <person name="Lechner B.E."/>
            <person name="Liimatainen K."/>
            <person name="Lipzen A."/>
            <person name="Lukacs Z."/>
            <person name="Mihaltcheva S."/>
            <person name="Morgado L.N."/>
            <person name="Niskanen T."/>
            <person name="Noordeloos M.E."/>
            <person name="Ohm R.A."/>
            <person name="Ortiz-Santana B."/>
            <person name="Ovrebo C."/>
            <person name="Racz N."/>
            <person name="Riley R."/>
            <person name="Savchenko A."/>
            <person name="Shiryaev A."/>
            <person name="Soop K."/>
            <person name="Spirin V."/>
            <person name="Szebenyi C."/>
            <person name="Tomsovsky M."/>
            <person name="Tulloss R.E."/>
            <person name="Uehling J."/>
            <person name="Grigoriev I.V."/>
            <person name="Vagvolgyi C."/>
            <person name="Papp T."/>
            <person name="Martin F.M."/>
            <person name="Miettinen O."/>
            <person name="Hibbett D.S."/>
            <person name="Nagy L.G."/>
        </authorList>
    </citation>
    <scope>NUCLEOTIDE SEQUENCE [LARGE SCALE GENOMIC DNA]</scope>
    <source>
        <strain evidence="2 3">FP101781</strain>
    </source>
</reference>
<feature type="region of interest" description="Disordered" evidence="1">
    <location>
        <begin position="1"/>
        <end position="23"/>
    </location>
</feature>
<accession>A0A4Y7SC69</accession>
<evidence type="ECO:0000313" key="2">
    <source>
        <dbReference type="EMBL" id="TEB19257.1"/>
    </source>
</evidence>
<gene>
    <name evidence="2" type="ORF">FA13DRAFT_1802470</name>
</gene>
<evidence type="ECO:0000313" key="3">
    <source>
        <dbReference type="Proteomes" id="UP000298030"/>
    </source>
</evidence>
<evidence type="ECO:0000256" key="1">
    <source>
        <dbReference type="SAM" id="MobiDB-lite"/>
    </source>
</evidence>
<comment type="caution">
    <text evidence="2">The sequence shown here is derived from an EMBL/GenBank/DDBJ whole genome shotgun (WGS) entry which is preliminary data.</text>
</comment>
<sequence>MNTASAMEDTPMSHPQGGPITESQDAVLHGAEGFTAGPEDSDDEPVDGFHVVFTFTLGPISPERHSVQAGLFDEAFLVACNIGRFHPNQDVDSSLDLLFRLGSDLGDGITQAQFGEIFQQCASCHNLIFVNKSHTHRCDAPALLTEVPRFDLTAALNSSACIENPGLSLPAARQLLTRCSLCERICRRDSITYHDCLE</sequence>
<keyword evidence="3" id="KW-1185">Reference proteome</keyword>
<dbReference type="EMBL" id="QPFP01000201">
    <property type="protein sequence ID" value="TEB19257.1"/>
    <property type="molecule type" value="Genomic_DNA"/>
</dbReference>
<proteinExistence type="predicted"/>
<organism evidence="2 3">
    <name type="scientific">Coprinellus micaceus</name>
    <name type="common">Glistening ink-cap mushroom</name>
    <name type="synonym">Coprinus micaceus</name>
    <dbReference type="NCBI Taxonomy" id="71717"/>
    <lineage>
        <taxon>Eukaryota</taxon>
        <taxon>Fungi</taxon>
        <taxon>Dikarya</taxon>
        <taxon>Basidiomycota</taxon>
        <taxon>Agaricomycotina</taxon>
        <taxon>Agaricomycetes</taxon>
        <taxon>Agaricomycetidae</taxon>
        <taxon>Agaricales</taxon>
        <taxon>Agaricineae</taxon>
        <taxon>Psathyrellaceae</taxon>
        <taxon>Coprinellus</taxon>
    </lineage>
</organism>
<name>A0A4Y7SC69_COPMI</name>
<dbReference type="AlphaFoldDB" id="A0A4Y7SC69"/>
<protein>
    <submittedName>
        <fullName evidence="2">Uncharacterized protein</fullName>
    </submittedName>
</protein>
<dbReference type="Proteomes" id="UP000298030">
    <property type="component" value="Unassembled WGS sequence"/>
</dbReference>